<dbReference type="AlphaFoldDB" id="A0A858RBU8"/>
<dbReference type="InterPro" id="IPR051010">
    <property type="entry name" value="BCAA_transport"/>
</dbReference>
<evidence type="ECO:0000256" key="1">
    <source>
        <dbReference type="ARBA" id="ARBA00010062"/>
    </source>
</evidence>
<evidence type="ECO:0000256" key="4">
    <source>
        <dbReference type="SAM" id="SignalP"/>
    </source>
</evidence>
<dbReference type="PROSITE" id="PS51257">
    <property type="entry name" value="PROKAR_LIPOPROTEIN"/>
    <property type="match status" value="1"/>
</dbReference>
<keyword evidence="3" id="KW-0813">Transport</keyword>
<keyword evidence="2 4" id="KW-0732">Signal</keyword>
<dbReference type="PANTHER" id="PTHR30483:SF6">
    <property type="entry name" value="PERIPLASMIC BINDING PROTEIN OF ABC TRANSPORTER FOR NATURAL AMINO ACIDS"/>
    <property type="match status" value="1"/>
</dbReference>
<sequence>MRGVAACMALAGLVACASPQTVPAPPPPPQPPPQAEVLPQVVAPPPRVVPNDGKTRIALLLPLTGRGANIGKSMLDAAQLAVFELAGDEFLLLPRDTRGTPEGAAAAAQAAMDEGAKLVLGPLFSNDATAIRPIAATANVPVLSFSSDWAIAGGGLWTLGFQPQDQVRRVVNHALAQGITRFGVLAPNTAYGQAVVDSLAQAAQAGGGQVTKVERYAANPSNPTDLVKRFAEFDRRRAALEAERARLRQAGDEPGLRRLANASTFGELPYQAVLLAEGGAKLKELASLLPFFDVDPGPVRVLGTGLWDEPGLGREPALLGGWYAAPAPESRQPFEARFQELYGYRPHRLATLAYDATALAAVLSKGGGREPFTPGALTNPNGFAGIDGIFRLLPNGLPERGLPVLEVTRAGVNVVDPAPASFEPRAF</sequence>
<protein>
    <submittedName>
        <fullName evidence="6">Penicillin-binding protein activator</fullName>
    </submittedName>
</protein>
<reference evidence="6" key="1">
    <citation type="submission" date="2020-04" db="EMBL/GenBank/DDBJ databases">
        <title>A desert anoxygenic phototrophic bacterium fixes CO2 using RubisCO under aerobic conditions.</title>
        <authorList>
            <person name="Tang K."/>
        </authorList>
    </citation>
    <scope>NUCLEOTIDE SEQUENCE [LARGE SCALE GENOMIC DNA]</scope>
    <source>
        <strain evidence="6">MIMtkB3</strain>
    </source>
</reference>
<organism evidence="6 7">
    <name type="scientific">Aerophototrophica crusticola</name>
    <dbReference type="NCBI Taxonomy" id="1709002"/>
    <lineage>
        <taxon>Bacteria</taxon>
        <taxon>Pseudomonadati</taxon>
        <taxon>Pseudomonadota</taxon>
        <taxon>Alphaproteobacteria</taxon>
        <taxon>Rhodospirillales</taxon>
        <taxon>Rhodospirillaceae</taxon>
        <taxon>Aerophototrophica</taxon>
    </lineage>
</organism>
<proteinExistence type="inferred from homology"/>
<name>A0A858RBU8_9PROT</name>
<evidence type="ECO:0000256" key="3">
    <source>
        <dbReference type="ARBA" id="ARBA00022970"/>
    </source>
</evidence>
<gene>
    <name evidence="6" type="ORF">HHL28_16185</name>
</gene>
<feature type="chain" id="PRO_5032491953" evidence="4">
    <location>
        <begin position="25"/>
        <end position="427"/>
    </location>
</feature>
<dbReference type="GO" id="GO:0006865">
    <property type="term" value="P:amino acid transport"/>
    <property type="evidence" value="ECO:0007669"/>
    <property type="project" value="UniProtKB-KW"/>
</dbReference>
<evidence type="ECO:0000256" key="2">
    <source>
        <dbReference type="ARBA" id="ARBA00022729"/>
    </source>
</evidence>
<dbReference type="CDD" id="cd06339">
    <property type="entry name" value="PBP1_YraM_LppC_lipoprotein-like"/>
    <property type="match status" value="1"/>
</dbReference>
<dbReference type="Proteomes" id="UP000501891">
    <property type="component" value="Chromosome"/>
</dbReference>
<dbReference type="InterPro" id="IPR028081">
    <property type="entry name" value="Leu-bd"/>
</dbReference>
<dbReference type="KEGG" id="acru:HHL28_16185"/>
<dbReference type="Pfam" id="PF13458">
    <property type="entry name" value="Peripla_BP_6"/>
    <property type="match status" value="1"/>
</dbReference>
<accession>A0A858RBU8</accession>
<dbReference type="InterPro" id="IPR028082">
    <property type="entry name" value="Peripla_BP_I"/>
</dbReference>
<evidence type="ECO:0000313" key="6">
    <source>
        <dbReference type="EMBL" id="QJE74935.1"/>
    </source>
</evidence>
<dbReference type="SUPFAM" id="SSF53822">
    <property type="entry name" value="Periplasmic binding protein-like I"/>
    <property type="match status" value="1"/>
</dbReference>
<dbReference type="EMBL" id="CP051775">
    <property type="protein sequence ID" value="QJE74935.1"/>
    <property type="molecule type" value="Genomic_DNA"/>
</dbReference>
<feature type="domain" description="Leucine-binding protein" evidence="5">
    <location>
        <begin position="56"/>
        <end position="363"/>
    </location>
</feature>
<feature type="signal peptide" evidence="4">
    <location>
        <begin position="1"/>
        <end position="24"/>
    </location>
</feature>
<evidence type="ECO:0000259" key="5">
    <source>
        <dbReference type="Pfam" id="PF13458"/>
    </source>
</evidence>
<comment type="similarity">
    <text evidence="1">Belongs to the leucine-binding protein family.</text>
</comment>
<keyword evidence="3" id="KW-0029">Amino-acid transport</keyword>
<keyword evidence="7" id="KW-1185">Reference proteome</keyword>
<evidence type="ECO:0000313" key="7">
    <source>
        <dbReference type="Proteomes" id="UP000501891"/>
    </source>
</evidence>
<dbReference type="PANTHER" id="PTHR30483">
    <property type="entry name" value="LEUCINE-SPECIFIC-BINDING PROTEIN"/>
    <property type="match status" value="1"/>
</dbReference>
<dbReference type="Gene3D" id="3.40.50.2300">
    <property type="match status" value="2"/>
</dbReference>